<evidence type="ECO:0000256" key="6">
    <source>
        <dbReference type="ARBA" id="ARBA00023136"/>
    </source>
</evidence>
<dbReference type="InterPro" id="IPR000440">
    <property type="entry name" value="NADH_UbQ/plastoQ_OxRdtase_su3"/>
</dbReference>
<evidence type="ECO:0000256" key="4">
    <source>
        <dbReference type="ARBA" id="ARBA00022692"/>
    </source>
</evidence>
<dbReference type="KEGG" id="asc:ASAC_0383"/>
<organism evidence="8 9">
    <name type="scientific">Acidilobus saccharovorans (strain DSM 16705 / JCM 18335 / VKM B-2471 / 345-15)</name>
    <dbReference type="NCBI Taxonomy" id="666510"/>
    <lineage>
        <taxon>Archaea</taxon>
        <taxon>Thermoproteota</taxon>
        <taxon>Thermoprotei</taxon>
        <taxon>Acidilobales</taxon>
        <taxon>Acidilobaceae</taxon>
        <taxon>Acidilobus</taxon>
    </lineage>
</organism>
<keyword evidence="4 7" id="KW-0812">Transmembrane</keyword>
<feature type="transmembrane region" description="Helical" evidence="7">
    <location>
        <begin position="96"/>
        <end position="115"/>
    </location>
</feature>
<feature type="transmembrane region" description="Helical" evidence="7">
    <location>
        <begin position="6"/>
        <end position="29"/>
    </location>
</feature>
<evidence type="ECO:0000256" key="5">
    <source>
        <dbReference type="ARBA" id="ARBA00022989"/>
    </source>
</evidence>
<dbReference type="InParanoid" id="D9Q0F2"/>
<dbReference type="GO" id="GO:0008137">
    <property type="term" value="F:NADH dehydrogenase (ubiquinone) activity"/>
    <property type="evidence" value="ECO:0007669"/>
    <property type="project" value="InterPro"/>
</dbReference>
<accession>D9Q0F2</accession>
<dbReference type="eggNOG" id="arCOG01557">
    <property type="taxonomic scope" value="Archaea"/>
</dbReference>
<proteinExistence type="inferred from homology"/>
<evidence type="ECO:0000313" key="9">
    <source>
        <dbReference type="Proteomes" id="UP000000346"/>
    </source>
</evidence>
<evidence type="ECO:0000256" key="2">
    <source>
        <dbReference type="ARBA" id="ARBA00008472"/>
    </source>
</evidence>
<keyword evidence="6 7" id="KW-0472">Membrane</keyword>
<dbReference type="HOGENOM" id="CLU_147805_1_0_2"/>
<keyword evidence="3" id="KW-0813">Transport</keyword>
<dbReference type="Gene3D" id="1.20.58.1610">
    <property type="entry name" value="NADH:ubiquinone/plastoquinone oxidoreductase, chain 3"/>
    <property type="match status" value="1"/>
</dbReference>
<dbReference type="EMBL" id="CP001742">
    <property type="protein sequence ID" value="ADL18790.1"/>
    <property type="molecule type" value="Genomic_DNA"/>
</dbReference>
<comment type="similarity">
    <text evidence="2">Belongs to the complex I subunit 3 family.</text>
</comment>
<dbReference type="GO" id="GO:0016020">
    <property type="term" value="C:membrane"/>
    <property type="evidence" value="ECO:0007669"/>
    <property type="project" value="UniProtKB-SubCell"/>
</dbReference>
<feature type="transmembrane region" description="Helical" evidence="7">
    <location>
        <begin position="64"/>
        <end position="84"/>
    </location>
</feature>
<evidence type="ECO:0000256" key="1">
    <source>
        <dbReference type="ARBA" id="ARBA00004370"/>
    </source>
</evidence>
<keyword evidence="9" id="KW-1185">Reference proteome</keyword>
<name>D9Q0F2_ACIS3</name>
<protein>
    <submittedName>
        <fullName evidence="8">NADH-quinone oxidoreductase subunit A</fullName>
    </submittedName>
</protein>
<dbReference type="FunCoup" id="D9Q0F2">
    <property type="interactions" value="15"/>
</dbReference>
<dbReference type="Pfam" id="PF00507">
    <property type="entry name" value="Oxidored_q4"/>
    <property type="match status" value="1"/>
</dbReference>
<dbReference type="InterPro" id="IPR038430">
    <property type="entry name" value="NDAH_ubi_oxred_su3_sf"/>
</dbReference>
<reference evidence="8 9" key="1">
    <citation type="journal article" date="2010" name="Appl. Environ. Microbiol.">
        <title>The genome sequence of the crenarchaeon Acidilobus saccharovorans supports a new order, Acidilobales, and suggests an important ecological role in terrestrial acidic hot springs.</title>
        <authorList>
            <person name="Mardanov A.V."/>
            <person name="Svetlitchnyi V.A."/>
            <person name="Beletsky A.V."/>
            <person name="Prokofeva M.I."/>
            <person name="Bonch-Osmolovskaya E.A."/>
            <person name="Ravin N.V."/>
            <person name="Skryabin K.G."/>
        </authorList>
    </citation>
    <scope>NUCLEOTIDE SEQUENCE [LARGE SCALE GENOMIC DNA]</scope>
    <source>
        <strain evidence="9">DSM 16705 / JCM 18335 / VKM B-2471 / 345-15</strain>
    </source>
</reference>
<keyword evidence="5 7" id="KW-1133">Transmembrane helix</keyword>
<dbReference type="STRING" id="666510.ASAC_0383"/>
<gene>
    <name evidence="8" type="ordered locus">ASAC_0383</name>
</gene>
<sequence>MLAANSFIIVPTIILAVLVGTILLLRMLLRPAGYIESKEPYKYRLFESSNPPRGVGKSRLSYQYFGYLIMFLAVEPAVVLLTFLASAPSEYSRDLLLLYLVMVAVFAPLLAYGAYVSRRIEEWRD</sequence>
<comment type="subcellular location">
    <subcellularLocation>
        <location evidence="1">Membrane</location>
    </subcellularLocation>
</comment>
<evidence type="ECO:0000256" key="3">
    <source>
        <dbReference type="ARBA" id="ARBA00022448"/>
    </source>
</evidence>
<evidence type="ECO:0000313" key="8">
    <source>
        <dbReference type="EMBL" id="ADL18790.1"/>
    </source>
</evidence>
<dbReference type="AlphaFoldDB" id="D9Q0F2"/>
<dbReference type="Proteomes" id="UP000000346">
    <property type="component" value="Chromosome"/>
</dbReference>
<evidence type="ECO:0000256" key="7">
    <source>
        <dbReference type="SAM" id="Phobius"/>
    </source>
</evidence>
<dbReference type="NCBIfam" id="NF004729">
    <property type="entry name" value="PRK06073.1-5"/>
    <property type="match status" value="1"/>
</dbReference>